<evidence type="ECO:0000256" key="1">
    <source>
        <dbReference type="ARBA" id="ARBA00023015"/>
    </source>
</evidence>
<keyword evidence="7" id="KW-1185">Reference proteome</keyword>
<dbReference type="InterPro" id="IPR003441">
    <property type="entry name" value="NAC-dom"/>
</dbReference>
<dbReference type="Proteomes" id="UP001634393">
    <property type="component" value="Unassembled WGS sequence"/>
</dbReference>
<dbReference type="AlphaFoldDB" id="A0ABD3SUY3"/>
<proteinExistence type="predicted"/>
<dbReference type="Pfam" id="PF02365">
    <property type="entry name" value="NAM"/>
    <property type="match status" value="1"/>
</dbReference>
<protein>
    <recommendedName>
        <fullName evidence="5">NAC domain-containing protein</fullName>
    </recommendedName>
</protein>
<evidence type="ECO:0000259" key="5">
    <source>
        <dbReference type="PROSITE" id="PS51005"/>
    </source>
</evidence>
<dbReference type="PROSITE" id="PS51005">
    <property type="entry name" value="NAC"/>
    <property type="match status" value="1"/>
</dbReference>
<evidence type="ECO:0000313" key="6">
    <source>
        <dbReference type="EMBL" id="KAL3828196.1"/>
    </source>
</evidence>
<evidence type="ECO:0000256" key="4">
    <source>
        <dbReference type="ARBA" id="ARBA00023242"/>
    </source>
</evidence>
<keyword evidence="1" id="KW-0805">Transcription regulation</keyword>
<dbReference type="Gene3D" id="2.170.150.80">
    <property type="entry name" value="NAC domain"/>
    <property type="match status" value="1"/>
</dbReference>
<organism evidence="6 7">
    <name type="scientific">Penstemon smallii</name>
    <dbReference type="NCBI Taxonomy" id="265156"/>
    <lineage>
        <taxon>Eukaryota</taxon>
        <taxon>Viridiplantae</taxon>
        <taxon>Streptophyta</taxon>
        <taxon>Embryophyta</taxon>
        <taxon>Tracheophyta</taxon>
        <taxon>Spermatophyta</taxon>
        <taxon>Magnoliopsida</taxon>
        <taxon>eudicotyledons</taxon>
        <taxon>Gunneridae</taxon>
        <taxon>Pentapetalae</taxon>
        <taxon>asterids</taxon>
        <taxon>lamiids</taxon>
        <taxon>Lamiales</taxon>
        <taxon>Plantaginaceae</taxon>
        <taxon>Cheloneae</taxon>
        <taxon>Penstemon</taxon>
    </lineage>
</organism>
<dbReference type="SUPFAM" id="SSF101941">
    <property type="entry name" value="NAC domain"/>
    <property type="match status" value="1"/>
</dbReference>
<evidence type="ECO:0000313" key="7">
    <source>
        <dbReference type="Proteomes" id="UP001634393"/>
    </source>
</evidence>
<keyword evidence="3" id="KW-0804">Transcription</keyword>
<dbReference type="EMBL" id="JBJXBP010000005">
    <property type="protein sequence ID" value="KAL3828196.1"/>
    <property type="molecule type" value="Genomic_DNA"/>
</dbReference>
<evidence type="ECO:0000256" key="2">
    <source>
        <dbReference type="ARBA" id="ARBA00023125"/>
    </source>
</evidence>
<dbReference type="GO" id="GO:0003677">
    <property type="term" value="F:DNA binding"/>
    <property type="evidence" value="ECO:0007669"/>
    <property type="project" value="UniProtKB-KW"/>
</dbReference>
<gene>
    <name evidence="6" type="ORF">ACJIZ3_016998</name>
</gene>
<dbReference type="PANTHER" id="PTHR31719:SF160">
    <property type="entry name" value="NAC TRANSCRIPTION FACTOR 29-LIKE"/>
    <property type="match status" value="1"/>
</dbReference>
<sequence>MEANLQQPCSTKDDQKMVEIVKVYVLPPGARFVPKDHELIVDHLMKKVMNEPVPYLSITEIDLAKHSPQELSEIHDCNEEKEWYFYTPRDRKYRNGTRPNRAAGNGYWKATGADKSIYYGDKEVGKKKSLVYYEGKPPKGDKTNWIMHEYRTTIPNAKRTDPNDMRLDDWVLCRIYKKSNRSSKNQERTQQHQHVVAEEDIPNVSQENCTSVEFEYSNALFDNNNNNINVDDMYANPTPNVLPPLEPFNSNFGQFGAIDIPEYNNNSMYMGGGVQPPTATGVWTLCSTEPPSNSHYQFQNQIPIPTTTHLNAEEETKEVIKPADMFQDANEYSFLSTLSDLSSADFVNYIRNLDNALYNDNQILPRNER</sequence>
<keyword evidence="4" id="KW-0539">Nucleus</keyword>
<name>A0ABD3SUY3_9LAMI</name>
<accession>A0ABD3SUY3</accession>
<evidence type="ECO:0000256" key="3">
    <source>
        <dbReference type="ARBA" id="ARBA00023163"/>
    </source>
</evidence>
<keyword evidence="2" id="KW-0238">DNA-binding</keyword>
<feature type="domain" description="NAC" evidence="5">
    <location>
        <begin position="26"/>
        <end position="178"/>
    </location>
</feature>
<reference evidence="6 7" key="1">
    <citation type="submission" date="2024-12" db="EMBL/GenBank/DDBJ databases">
        <title>The unique morphological basis and parallel evolutionary history of personate flowers in Penstemon.</title>
        <authorList>
            <person name="Depatie T.H."/>
            <person name="Wessinger C.A."/>
        </authorList>
    </citation>
    <scope>NUCLEOTIDE SEQUENCE [LARGE SCALE GENOMIC DNA]</scope>
    <source>
        <strain evidence="6">WTNN_2</strain>
        <tissue evidence="6">Leaf</tissue>
    </source>
</reference>
<dbReference type="InterPro" id="IPR036093">
    <property type="entry name" value="NAC_dom_sf"/>
</dbReference>
<dbReference type="PANTHER" id="PTHR31719">
    <property type="entry name" value="NAC TRANSCRIPTION FACTOR 56"/>
    <property type="match status" value="1"/>
</dbReference>
<comment type="caution">
    <text evidence="6">The sequence shown here is derived from an EMBL/GenBank/DDBJ whole genome shotgun (WGS) entry which is preliminary data.</text>
</comment>